<evidence type="ECO:0008006" key="3">
    <source>
        <dbReference type="Google" id="ProtNLM"/>
    </source>
</evidence>
<name>A0ABY0FP17_9BACT</name>
<organism evidence="1 2">
    <name type="scientific">Candidatus Nanosyncoccus alces</name>
    <dbReference type="NCBI Taxonomy" id="2171997"/>
    <lineage>
        <taxon>Bacteria</taxon>
        <taxon>Candidatus Saccharimonadota</taxon>
        <taxon>Candidatus Nanosyncoccalia</taxon>
        <taxon>Candidatus Nanosyncoccales</taxon>
        <taxon>Candidatus Nanosyncoccaceae</taxon>
        <taxon>Candidatus Nanosyncoccus</taxon>
    </lineage>
</organism>
<dbReference type="RefSeq" id="WP_129734589.1">
    <property type="nucleotide sequence ID" value="NZ_PRLM01000002.1"/>
</dbReference>
<reference evidence="1 2" key="1">
    <citation type="journal article" date="2018" name="bioRxiv">
        <title>Evidence of independent acquisition and adaption of ultra-small bacteria to human hosts across the highly diverse yet reduced genomes of the phylum Saccharibacteria.</title>
        <authorList>
            <person name="McLean J.S."/>
            <person name="Bor B."/>
            <person name="To T.T."/>
            <person name="Liu Q."/>
            <person name="Kearns K.A."/>
            <person name="Solden L.M."/>
            <person name="Wrighton K.C."/>
            <person name="He X."/>
            <person name="Shi W."/>
        </authorList>
    </citation>
    <scope>NUCLEOTIDE SEQUENCE [LARGE SCALE GENOMIC DNA]</scope>
    <source>
        <strain evidence="1 2">TM7_G3_2_Rum_HOT_351B</strain>
    </source>
</reference>
<sequence length="646" mass="72672">MRIRRSKRIWAVALGVFVAVFLFTFLTAKFKDNEEADAANLGAFDAGYIISDYQMSNYNAMNEAEIQSFLTAKNPCANNNYSYYLQLSANKNYTWHWANGHFVCLSEERFGDGETIGSGDTAAHIIWQAAQDYRINPQVLIVLLQKETGLITDPIPNNGDYRKATGYGCPDTAACSSKYYGFKNQVRNAAALFRTVLDGGWTNYPLGNNYVQYNPNAGCGGSVVNIRSLATSALYRYTPYQPNAAALNAGYGYGDGCSAYGNRNFYSYFEDWFGGIKSEGKLGVFGNMVVPRLLYVKAGARYIDPNNNMVGVRAFSSFEYFTHLNYFGDRLCLSIGNNKDCYIYSDLEEIEIDETEVMAKKRILIVSSDTNYLDYKGRLFGDRVTNNSRIVFTKKININGQLCLQTDEDVKMGRCVPYYKLQELPNFEIDGMAVPREIYVKKNAEVINLDDGISEKINGGERAYFTGRASWFGELCLQRKSDEGTKKCIPYSSLREVVGIDFSNMTVPRFMKIKVGAKVINAATGEGAGIIENEKVVFFDKKVNINEGLCLKSSDEDFISKDACVLYSDLGEVENFSKMVIPRYIVVKSSARYQELVSGKQNNISIENNKMYFVDKININGNLCLRTEADAKQNLYRCIMYTDLEE</sequence>
<reference evidence="1 2" key="2">
    <citation type="journal article" date="2020" name="Cell Rep.">
        <title>Acquisition and Adaptation of Ultra-small Parasitic Reduced Genome Bacteria to Mammalian Hosts.</title>
        <authorList>
            <person name="McLean J.S."/>
            <person name="Bor B."/>
            <person name="Kerns K.A."/>
            <person name="Liu Q."/>
            <person name="To T.T."/>
            <person name="Solden L."/>
            <person name="Hendrickson E.L."/>
            <person name="Wrighton K."/>
            <person name="Shi W."/>
            <person name="He X."/>
        </authorList>
    </citation>
    <scope>NUCLEOTIDE SEQUENCE [LARGE SCALE GENOMIC DNA]</scope>
    <source>
        <strain evidence="1 2">TM7_G3_2_Rum_HOT_351B</strain>
    </source>
</reference>
<accession>A0ABY0FP17</accession>
<dbReference type="Proteomes" id="UP001191019">
    <property type="component" value="Unassembled WGS sequence"/>
</dbReference>
<protein>
    <recommendedName>
        <fullName evidence="3">Sporulation stage II protein D amidase enhancer LytB N-terminal domain-containing protein</fullName>
    </recommendedName>
</protein>
<evidence type="ECO:0000313" key="1">
    <source>
        <dbReference type="EMBL" id="RYC74958.1"/>
    </source>
</evidence>
<dbReference type="EMBL" id="PRLM01000002">
    <property type="protein sequence ID" value="RYC74958.1"/>
    <property type="molecule type" value="Genomic_DNA"/>
</dbReference>
<evidence type="ECO:0000313" key="2">
    <source>
        <dbReference type="Proteomes" id="UP001191019"/>
    </source>
</evidence>
<comment type="caution">
    <text evidence="1">The sequence shown here is derived from an EMBL/GenBank/DDBJ whole genome shotgun (WGS) entry which is preliminary data.</text>
</comment>
<proteinExistence type="predicted"/>
<gene>
    <name evidence="1" type="ORF">G3RUM_00235</name>
</gene>
<keyword evidence="2" id="KW-1185">Reference proteome</keyword>